<feature type="transmembrane region" description="Helical" evidence="1">
    <location>
        <begin position="107"/>
        <end position="126"/>
    </location>
</feature>
<proteinExistence type="predicted"/>
<keyword evidence="1" id="KW-0812">Transmembrane</keyword>
<feature type="transmembrane region" description="Helical" evidence="1">
    <location>
        <begin position="50"/>
        <end position="69"/>
    </location>
</feature>
<reference evidence="2" key="1">
    <citation type="journal article" date="2019" name="Philos. Trans. R. Soc. Lond., B, Biol. Sci.">
        <title>Targeted metagenomic recovery of four divergent viruses reveals shared and distinctive characteristics of giant viruses of marine eukaryotes.</title>
        <authorList>
            <person name="Needham D.M."/>
            <person name="Poirier C."/>
            <person name="Hehenberger E."/>
            <person name="Jimenez V."/>
            <person name="Swalwell J.E."/>
            <person name="Santoro A.E."/>
            <person name="Worden A.Z."/>
        </authorList>
    </citation>
    <scope>NUCLEOTIDE SEQUENCE</scope>
    <source>
        <strain evidence="2">MPacV-611</strain>
    </source>
</reference>
<sequence>MTNKLGKSLFKTQENQSVNSNILYYQNSYSSIAYFLVALYLLFNSEYTLVNHYIIFLLVNISIVSYLWWAKQNKIIHILDIILYSSLIFTIGLYISVKNTEITSNQFICYNLLFIFTIILLIYININIIKLVNLLSGVFSLISLYYNKNITVLIIFVSSVLFKLLDSSRFKIPLLSGTAWFHILSAIGYLNMVK</sequence>
<dbReference type="EMBL" id="MN448286">
    <property type="protein sequence ID" value="QFG74351.1"/>
    <property type="molecule type" value="Genomic_DNA"/>
</dbReference>
<keyword evidence="1" id="KW-0472">Membrane</keyword>
<keyword evidence="1" id="KW-1133">Transmembrane helix</keyword>
<feature type="transmembrane region" description="Helical" evidence="1">
    <location>
        <begin position="172"/>
        <end position="192"/>
    </location>
</feature>
<feature type="transmembrane region" description="Helical" evidence="1">
    <location>
        <begin position="75"/>
        <end position="95"/>
    </location>
</feature>
<feature type="transmembrane region" description="Helical" evidence="1">
    <location>
        <begin position="22"/>
        <end position="43"/>
    </location>
</feature>
<name>A0A5J6VLI8_9VIRU</name>
<accession>A0A5J6VLI8</accession>
<protein>
    <submittedName>
        <fullName evidence="2">Uncharacterized protein</fullName>
    </submittedName>
</protein>
<evidence type="ECO:0000313" key="2">
    <source>
        <dbReference type="EMBL" id="QFG74351.1"/>
    </source>
</evidence>
<evidence type="ECO:0000256" key="1">
    <source>
        <dbReference type="SAM" id="Phobius"/>
    </source>
</evidence>
<organism evidence="2">
    <name type="scientific">Megaviridae environmental sample</name>
    <dbReference type="NCBI Taxonomy" id="1737588"/>
    <lineage>
        <taxon>Viruses</taxon>
        <taxon>Varidnaviria</taxon>
        <taxon>Bamfordvirae</taxon>
        <taxon>Nucleocytoviricota</taxon>
        <taxon>Megaviricetes</taxon>
        <taxon>Imitervirales</taxon>
        <taxon>Mimiviridae</taxon>
        <taxon>environmental samples</taxon>
    </lineage>
</organism>